<organism evidence="2 3">
    <name type="scientific">Lentzea albidocapillata subsp. violacea</name>
    <dbReference type="NCBI Taxonomy" id="128104"/>
    <lineage>
        <taxon>Bacteria</taxon>
        <taxon>Bacillati</taxon>
        <taxon>Actinomycetota</taxon>
        <taxon>Actinomycetes</taxon>
        <taxon>Pseudonocardiales</taxon>
        <taxon>Pseudonocardiaceae</taxon>
        <taxon>Lentzea</taxon>
    </lineage>
</organism>
<proteinExistence type="predicted"/>
<evidence type="ECO:0000256" key="1">
    <source>
        <dbReference type="SAM" id="MobiDB-lite"/>
    </source>
</evidence>
<dbReference type="EMBL" id="FNET01000042">
    <property type="protein sequence ID" value="SDN26019.1"/>
    <property type="molecule type" value="Genomic_DNA"/>
</dbReference>
<feature type="compositionally biased region" description="Basic and acidic residues" evidence="1">
    <location>
        <begin position="126"/>
        <end position="136"/>
    </location>
</feature>
<sequence length="392" mass="42049">MVRVAGRGAAVDLTSWLLRRTPVRPLIAAMPGGTWARVAVEQFVRQNGWRLALSPAEANVLVVAGPTTAEISPYVDQVWSSIPAPRVRVHVMDGTDAERALSSVASTLHDVELQRGEAQLALRKEGLPQSRHDQHSSAHSCGAAMHDDHASEMSCGGAMADEHGGHEDHGEHEEHGGHQHGGREEHGGSHQHGGHHGHDMSSMELPGGLSMADRGADRDGLTLDQLHVPLGPVLPDWPEGLVVHTVLQGDVIQQAHVEVIGASPAAHDRLPLVARRLDSAARLLSVAGWADAAAQARVLRDEALTERSNANDLNRWARRVRRSRLLRWSLRGIGGALPRLHHWLDDIVAGRDTAGEPAAHELAALLTGAEFAAARLIVASVDPATHEVTHHA</sequence>
<protein>
    <submittedName>
        <fullName evidence="2">Uncharacterized protein</fullName>
    </submittedName>
</protein>
<name>A0A1G9ZX69_9PSEU</name>
<evidence type="ECO:0000313" key="3">
    <source>
        <dbReference type="Proteomes" id="UP000199682"/>
    </source>
</evidence>
<dbReference type="Proteomes" id="UP000199682">
    <property type="component" value="Unassembled WGS sequence"/>
</dbReference>
<accession>A0A1G9ZX69</accession>
<dbReference type="AlphaFoldDB" id="A0A1G9ZX69"/>
<reference evidence="3" key="1">
    <citation type="submission" date="2016-10" db="EMBL/GenBank/DDBJ databases">
        <authorList>
            <person name="Varghese N."/>
            <person name="Submissions S."/>
        </authorList>
    </citation>
    <scope>NUCLEOTIDE SEQUENCE [LARGE SCALE GENOMIC DNA]</scope>
    <source>
        <strain evidence="3">DSM 44796</strain>
    </source>
</reference>
<feature type="compositionally biased region" description="Basic and acidic residues" evidence="1">
    <location>
        <begin position="160"/>
        <end position="188"/>
    </location>
</feature>
<feature type="region of interest" description="Disordered" evidence="1">
    <location>
        <begin position="126"/>
        <end position="216"/>
    </location>
</feature>
<evidence type="ECO:0000313" key="2">
    <source>
        <dbReference type="EMBL" id="SDN26019.1"/>
    </source>
</evidence>
<gene>
    <name evidence="2" type="ORF">SAMN04488074_14218</name>
</gene>